<dbReference type="PANTHER" id="PTHR44757">
    <property type="entry name" value="DIGUANYLATE CYCLASE DGCP"/>
    <property type="match status" value="1"/>
</dbReference>
<dbReference type="Proteomes" id="UP001255601">
    <property type="component" value="Unassembled WGS sequence"/>
</dbReference>
<dbReference type="InterPro" id="IPR052155">
    <property type="entry name" value="Biofilm_reg_signaling"/>
</dbReference>
<proteinExistence type="predicted"/>
<accession>A0AAJ2EQW7</accession>
<dbReference type="InterPro" id="IPR000160">
    <property type="entry name" value="GGDEF_dom"/>
</dbReference>
<evidence type="ECO:0000259" key="1">
    <source>
        <dbReference type="PROSITE" id="PS50887"/>
    </source>
</evidence>
<dbReference type="NCBIfam" id="TIGR00254">
    <property type="entry name" value="GGDEF"/>
    <property type="match status" value="1"/>
</dbReference>
<dbReference type="CDD" id="cd01949">
    <property type="entry name" value="GGDEF"/>
    <property type="match status" value="1"/>
</dbReference>
<dbReference type="SUPFAM" id="SSF55785">
    <property type="entry name" value="PYP-like sensor domain (PAS domain)"/>
    <property type="match status" value="2"/>
</dbReference>
<dbReference type="InterPro" id="IPR000014">
    <property type="entry name" value="PAS"/>
</dbReference>
<dbReference type="PROSITE" id="PS50887">
    <property type="entry name" value="GGDEF"/>
    <property type="match status" value="1"/>
</dbReference>
<dbReference type="InterPro" id="IPR035965">
    <property type="entry name" value="PAS-like_dom_sf"/>
</dbReference>
<dbReference type="SMART" id="SM00267">
    <property type="entry name" value="GGDEF"/>
    <property type="match status" value="1"/>
</dbReference>
<dbReference type="SUPFAM" id="SSF55073">
    <property type="entry name" value="Nucleotide cyclase"/>
    <property type="match status" value="1"/>
</dbReference>
<dbReference type="Pfam" id="PF13426">
    <property type="entry name" value="PAS_9"/>
    <property type="match status" value="2"/>
</dbReference>
<dbReference type="InterPro" id="IPR043128">
    <property type="entry name" value="Rev_trsase/Diguanyl_cyclase"/>
</dbReference>
<dbReference type="EMBL" id="JAVIZC010000001">
    <property type="protein sequence ID" value="MDR6101605.1"/>
    <property type="molecule type" value="Genomic_DNA"/>
</dbReference>
<evidence type="ECO:0000313" key="3">
    <source>
        <dbReference type="Proteomes" id="UP001255601"/>
    </source>
</evidence>
<dbReference type="CDD" id="cd00130">
    <property type="entry name" value="PAS"/>
    <property type="match status" value="1"/>
</dbReference>
<gene>
    <name evidence="2" type="ORF">QE369_001783</name>
</gene>
<dbReference type="NCBIfam" id="TIGR00229">
    <property type="entry name" value="sensory_box"/>
    <property type="match status" value="1"/>
</dbReference>
<organism evidence="2 3">
    <name type="scientific">Agrobacterium larrymoorei</name>
    <dbReference type="NCBI Taxonomy" id="160699"/>
    <lineage>
        <taxon>Bacteria</taxon>
        <taxon>Pseudomonadati</taxon>
        <taxon>Pseudomonadota</taxon>
        <taxon>Alphaproteobacteria</taxon>
        <taxon>Hyphomicrobiales</taxon>
        <taxon>Rhizobiaceae</taxon>
        <taxon>Rhizobium/Agrobacterium group</taxon>
        <taxon>Agrobacterium</taxon>
    </lineage>
</organism>
<reference evidence="2" key="1">
    <citation type="submission" date="2023-08" db="EMBL/GenBank/DDBJ databases">
        <title>Functional and genomic diversity of the sorghum phyllosphere microbiome.</title>
        <authorList>
            <person name="Shade A."/>
        </authorList>
    </citation>
    <scope>NUCLEOTIDE SEQUENCE</scope>
    <source>
        <strain evidence="2">SORGH_AS_0974</strain>
    </source>
</reference>
<protein>
    <submittedName>
        <fullName evidence="2">Diguanylate cyclase (GGDEF)-like protein/PAS domain S-box-containing protein</fullName>
    </submittedName>
</protein>
<dbReference type="InterPro" id="IPR029787">
    <property type="entry name" value="Nucleotide_cyclase"/>
</dbReference>
<sequence length="489" mass="55601">MTNALDSDIFNLAPIAMWIEDFSGVKALFDEWRAEGVTDIRAFLQEDRNRVVACSKQIRILSVNAKTLELFGAESLEELRANTTAVFRDDMLDTHINELAALFNGELSFSSTTVNYTIDGRRLDIQLRGSVLPGYEATLSRLLLTTEDITERENARRAEVEHRRQAEGVFEHSPVSLWIEDFSRIRTLIEDIRNQGITDFRTFMDVHPEFIRQCMSEIRVIDVNQATLDLFCAKNRSDLLLRLGEIFRDDMEKPFREQLMELWNGNLFHHREVVNYALDGSVRHILLHFSVFPGHEDDWSRVQVALADITARKKAETYLEYLGKHDVLTKLYNRAFYADEMNRLERKSLRPVSAVIIDLNGLKEANDQLGHDAGDGLLRRFGEILNGAVAAPNHACRIGGDEFAILMPGADAKAVGTMMETITELLRINNQFYSTLPLSMSYGAATSEAGETMESLVKRADVLMYEHKKAHYAATEVGTDMQRATTRTR</sequence>
<dbReference type="Gene3D" id="3.30.70.270">
    <property type="match status" value="1"/>
</dbReference>
<name>A0AAJ2EQW7_9HYPH</name>
<dbReference type="RefSeq" id="WP_309770442.1">
    <property type="nucleotide sequence ID" value="NZ_JAVIZC010000001.1"/>
</dbReference>
<dbReference type="AlphaFoldDB" id="A0AAJ2EQW7"/>
<feature type="domain" description="GGDEF" evidence="1">
    <location>
        <begin position="350"/>
        <end position="487"/>
    </location>
</feature>
<evidence type="ECO:0000313" key="2">
    <source>
        <dbReference type="EMBL" id="MDR6101605.1"/>
    </source>
</evidence>
<comment type="caution">
    <text evidence="2">The sequence shown here is derived from an EMBL/GenBank/DDBJ whole genome shotgun (WGS) entry which is preliminary data.</text>
</comment>
<dbReference type="PANTHER" id="PTHR44757:SF2">
    <property type="entry name" value="BIOFILM ARCHITECTURE MAINTENANCE PROTEIN MBAA"/>
    <property type="match status" value="1"/>
</dbReference>
<dbReference type="Gene3D" id="3.30.450.20">
    <property type="entry name" value="PAS domain"/>
    <property type="match status" value="2"/>
</dbReference>
<dbReference type="Pfam" id="PF00990">
    <property type="entry name" value="GGDEF"/>
    <property type="match status" value="1"/>
</dbReference>